<dbReference type="GO" id="GO:0045259">
    <property type="term" value="C:proton-transporting ATP synthase complex"/>
    <property type="evidence" value="ECO:0007669"/>
    <property type="project" value="UniProtKB-KW"/>
</dbReference>
<comment type="subunit">
    <text evidence="10">F-type ATPases have 2 components, CF(1) - the catalytic core - and CF(0) - the membrane proton channel. CF(1) has five subunits: alpha(3), beta(3), gamma(1), delta(1), epsilon(1). CF(0) has three main subunits: a, b and c.</text>
</comment>
<dbReference type="PRINTS" id="PR00126">
    <property type="entry name" value="ATPASEGAMMA"/>
</dbReference>
<comment type="similarity">
    <text evidence="3 10">Belongs to the ATPase gamma chain family.</text>
</comment>
<evidence type="ECO:0000256" key="1">
    <source>
        <dbReference type="ARBA" id="ARBA00003456"/>
    </source>
</evidence>
<evidence type="ECO:0000256" key="10">
    <source>
        <dbReference type="HAMAP-Rule" id="MF_00815"/>
    </source>
</evidence>
<keyword evidence="7 10" id="KW-0472">Membrane</keyword>
<dbReference type="InterPro" id="IPR035968">
    <property type="entry name" value="ATP_synth_F1_ATPase_gsu"/>
</dbReference>
<dbReference type="Gene3D" id="3.40.1380.10">
    <property type="match status" value="1"/>
</dbReference>
<reference evidence="11 12" key="1">
    <citation type="journal article" date="2016" name="Nat. Commun.">
        <title>Thousands of microbial genomes shed light on interconnected biogeochemical processes in an aquifer system.</title>
        <authorList>
            <person name="Anantharaman K."/>
            <person name="Brown C.T."/>
            <person name="Hug L.A."/>
            <person name="Sharon I."/>
            <person name="Castelle C.J."/>
            <person name="Probst A.J."/>
            <person name="Thomas B.C."/>
            <person name="Singh A."/>
            <person name="Wilkins M.J."/>
            <person name="Karaoz U."/>
            <person name="Brodie E.L."/>
            <person name="Williams K.H."/>
            <person name="Hubbard S.S."/>
            <person name="Banfield J.F."/>
        </authorList>
    </citation>
    <scope>NUCLEOTIDE SEQUENCE [LARGE SCALE GENOMIC DNA]</scope>
</reference>
<evidence type="ECO:0000256" key="8">
    <source>
        <dbReference type="ARBA" id="ARBA00023196"/>
    </source>
</evidence>
<dbReference type="GO" id="GO:0005886">
    <property type="term" value="C:plasma membrane"/>
    <property type="evidence" value="ECO:0007669"/>
    <property type="project" value="UniProtKB-SubCell"/>
</dbReference>
<keyword evidence="8 10" id="KW-0139">CF(1)</keyword>
<gene>
    <name evidence="10" type="primary">atpG</name>
    <name evidence="11" type="ORF">A3F28_01215</name>
</gene>
<dbReference type="NCBIfam" id="TIGR01146">
    <property type="entry name" value="ATPsyn_F1gamma"/>
    <property type="match status" value="1"/>
</dbReference>
<dbReference type="AlphaFoldDB" id="A0A1F7UP25"/>
<proteinExistence type="inferred from homology"/>
<accession>A0A1F7UP25</accession>
<keyword evidence="6 10" id="KW-0406">Ion transport</keyword>
<dbReference type="PANTHER" id="PTHR11693">
    <property type="entry name" value="ATP SYNTHASE GAMMA CHAIN"/>
    <property type="match status" value="1"/>
</dbReference>
<keyword evidence="4 10" id="KW-0813">Transport</keyword>
<evidence type="ECO:0000256" key="3">
    <source>
        <dbReference type="ARBA" id="ARBA00007681"/>
    </source>
</evidence>
<sequence>MSVSPRLIRARIRSIGNTRKITKAMELVAASKMRRATGAATAARPYAEAGWDMLVHLIPTVDPQAHPLLAKRPVRKVLMILVTSHRGLAGGLNANILRKVNEQLRQPEVIAELRLPGVAAPSGEIAIDLATVGRKGEEAMRRAGKNIIASFAFKGDVPTTEDIRPISSFVINQYAEAIYDKVVVAYTDFVSIVLQRPKLRQILPISSWDLEKMISEAQHGRFFEAKEISAPPEPESKGTEYLFEPTAAEILDFMLPRLVEVQIYQALLESSASEHSARMMAMRNATEAAGEMIDDLTFTFNQARQAGITREISEIAAGKAALE</sequence>
<comment type="subcellular location">
    <subcellularLocation>
        <location evidence="10">Cell membrane</location>
        <topology evidence="10">Peripheral membrane protein</topology>
    </subcellularLocation>
    <subcellularLocation>
        <location evidence="2">Membrane</location>
        <topology evidence="2">Peripheral membrane protein</topology>
    </subcellularLocation>
</comment>
<keyword evidence="9 10" id="KW-0066">ATP synthesis</keyword>
<evidence type="ECO:0000256" key="4">
    <source>
        <dbReference type="ARBA" id="ARBA00022448"/>
    </source>
</evidence>
<dbReference type="GO" id="GO:0005524">
    <property type="term" value="F:ATP binding"/>
    <property type="evidence" value="ECO:0007669"/>
    <property type="project" value="UniProtKB-UniRule"/>
</dbReference>
<dbReference type="InterPro" id="IPR000131">
    <property type="entry name" value="ATP_synth_F1_gsu"/>
</dbReference>
<dbReference type="EMBL" id="MGEG01000013">
    <property type="protein sequence ID" value="OGL79458.1"/>
    <property type="molecule type" value="Genomic_DNA"/>
</dbReference>
<organism evidence="11 12">
    <name type="scientific">Candidatus Uhrbacteria bacterium RIFCSPHIGHO2_12_FULL_57_11</name>
    <dbReference type="NCBI Taxonomy" id="1802398"/>
    <lineage>
        <taxon>Bacteria</taxon>
        <taxon>Candidatus Uhriibacteriota</taxon>
    </lineage>
</organism>
<keyword evidence="5 10" id="KW-0375">Hydrogen ion transport</keyword>
<dbReference type="HAMAP" id="MF_00815">
    <property type="entry name" value="ATP_synth_gamma_bact"/>
    <property type="match status" value="1"/>
</dbReference>
<dbReference type="GO" id="GO:0046933">
    <property type="term" value="F:proton-transporting ATP synthase activity, rotational mechanism"/>
    <property type="evidence" value="ECO:0007669"/>
    <property type="project" value="UniProtKB-UniRule"/>
</dbReference>
<evidence type="ECO:0000256" key="9">
    <source>
        <dbReference type="ARBA" id="ARBA00023310"/>
    </source>
</evidence>
<evidence type="ECO:0000256" key="5">
    <source>
        <dbReference type="ARBA" id="ARBA00022781"/>
    </source>
</evidence>
<name>A0A1F7UP25_9BACT</name>
<dbReference type="Gene3D" id="1.10.287.80">
    <property type="entry name" value="ATP synthase, gamma subunit, helix hairpin domain"/>
    <property type="match status" value="2"/>
</dbReference>
<evidence type="ECO:0000313" key="12">
    <source>
        <dbReference type="Proteomes" id="UP000176598"/>
    </source>
</evidence>
<evidence type="ECO:0000256" key="6">
    <source>
        <dbReference type="ARBA" id="ARBA00023065"/>
    </source>
</evidence>
<keyword evidence="10" id="KW-1003">Cell membrane</keyword>
<evidence type="ECO:0000256" key="7">
    <source>
        <dbReference type="ARBA" id="ARBA00023136"/>
    </source>
</evidence>
<comment type="function">
    <text evidence="1 10">Produces ATP from ADP in the presence of a proton gradient across the membrane. The gamma chain is believed to be important in regulating ATPase activity and the flow of protons through the CF(0) complex.</text>
</comment>
<dbReference type="Pfam" id="PF00231">
    <property type="entry name" value="ATP-synt"/>
    <property type="match status" value="1"/>
</dbReference>
<protein>
    <recommendedName>
        <fullName evidence="10">ATP synthase gamma chain</fullName>
    </recommendedName>
    <alternativeName>
        <fullName evidence="10">ATP synthase F1 sector gamma subunit</fullName>
    </alternativeName>
    <alternativeName>
        <fullName evidence="10">F-ATPase gamma subunit</fullName>
    </alternativeName>
</protein>
<dbReference type="CDD" id="cd12151">
    <property type="entry name" value="F1-ATPase_gamma"/>
    <property type="match status" value="1"/>
</dbReference>
<dbReference type="Proteomes" id="UP000176598">
    <property type="component" value="Unassembled WGS sequence"/>
</dbReference>
<dbReference type="PANTHER" id="PTHR11693:SF22">
    <property type="entry name" value="ATP SYNTHASE SUBUNIT GAMMA, MITOCHONDRIAL"/>
    <property type="match status" value="1"/>
</dbReference>
<evidence type="ECO:0000256" key="2">
    <source>
        <dbReference type="ARBA" id="ARBA00004170"/>
    </source>
</evidence>
<comment type="caution">
    <text evidence="11">The sequence shown here is derived from an EMBL/GenBank/DDBJ whole genome shotgun (WGS) entry which is preliminary data.</text>
</comment>
<dbReference type="GO" id="GO:0042777">
    <property type="term" value="P:proton motive force-driven plasma membrane ATP synthesis"/>
    <property type="evidence" value="ECO:0007669"/>
    <property type="project" value="UniProtKB-UniRule"/>
</dbReference>
<evidence type="ECO:0000313" key="11">
    <source>
        <dbReference type="EMBL" id="OGL79458.1"/>
    </source>
</evidence>
<dbReference type="SUPFAM" id="SSF52943">
    <property type="entry name" value="ATP synthase (F1-ATPase), gamma subunit"/>
    <property type="match status" value="1"/>
</dbReference>